<proteinExistence type="predicted"/>
<protein>
    <recommendedName>
        <fullName evidence="4">Surface antigen domain-containing protein</fullName>
    </recommendedName>
</protein>
<keyword evidence="1" id="KW-0732">Signal</keyword>
<gene>
    <name evidence="2" type="ORF">HW532_08200</name>
</gene>
<dbReference type="AlphaFoldDB" id="A0A7S8C3F8"/>
<evidence type="ECO:0000256" key="1">
    <source>
        <dbReference type="SAM" id="SignalP"/>
    </source>
</evidence>
<name>A0A7S8C3F8_9HYPH</name>
<feature type="chain" id="PRO_5032293581" description="Surface antigen domain-containing protein" evidence="1">
    <location>
        <begin position="27"/>
        <end position="121"/>
    </location>
</feature>
<evidence type="ECO:0000313" key="2">
    <source>
        <dbReference type="EMBL" id="QPC42683.1"/>
    </source>
</evidence>
<sequence>MSTLSRVLLAACIAVLSAGSAVPASAQLNSPFGRGSNALSKDEIALIRQSIRQVLETYKVGATSKWQLDKTGRSGEAVLKKTFERDGMRCAVITHEFLTGQGNPYTAPLCKYPNGKWLLTF</sequence>
<keyword evidence="3" id="KW-1185">Reference proteome</keyword>
<dbReference type="Proteomes" id="UP000593594">
    <property type="component" value="Chromosome"/>
</dbReference>
<evidence type="ECO:0000313" key="3">
    <source>
        <dbReference type="Proteomes" id="UP000593594"/>
    </source>
</evidence>
<dbReference type="KEGG" id="kmn:HW532_08200"/>
<accession>A0A7S8C3F8</accession>
<dbReference type="RefSeq" id="WP_213163920.1">
    <property type="nucleotide sequence ID" value="NZ_CP058214.1"/>
</dbReference>
<reference evidence="2 3" key="1">
    <citation type="submission" date="2020-06" db="EMBL/GenBank/DDBJ databases">
        <title>Genome sequence of 2 isolates from Red Sea Mangroves.</title>
        <authorList>
            <person name="Sefrji F."/>
            <person name="Michoud G."/>
            <person name="Merlino G."/>
            <person name="Daffonchio D."/>
        </authorList>
    </citation>
    <scope>NUCLEOTIDE SEQUENCE [LARGE SCALE GENOMIC DNA]</scope>
    <source>
        <strain evidence="2 3">R1DC25</strain>
    </source>
</reference>
<feature type="signal peptide" evidence="1">
    <location>
        <begin position="1"/>
        <end position="26"/>
    </location>
</feature>
<organism evidence="2 3">
    <name type="scientific">Kaustia mangrovi</name>
    <dbReference type="NCBI Taxonomy" id="2593653"/>
    <lineage>
        <taxon>Bacteria</taxon>
        <taxon>Pseudomonadati</taxon>
        <taxon>Pseudomonadota</taxon>
        <taxon>Alphaproteobacteria</taxon>
        <taxon>Hyphomicrobiales</taxon>
        <taxon>Parvibaculaceae</taxon>
        <taxon>Kaustia</taxon>
    </lineage>
</organism>
<dbReference type="EMBL" id="CP058214">
    <property type="protein sequence ID" value="QPC42683.1"/>
    <property type="molecule type" value="Genomic_DNA"/>
</dbReference>
<evidence type="ECO:0008006" key="4">
    <source>
        <dbReference type="Google" id="ProtNLM"/>
    </source>
</evidence>